<comment type="caution">
    <text evidence="2">The sequence shown here is derived from an EMBL/GenBank/DDBJ whole genome shotgun (WGS) entry which is preliminary data.</text>
</comment>
<evidence type="ECO:0000313" key="3">
    <source>
        <dbReference type="Proteomes" id="UP000826656"/>
    </source>
</evidence>
<evidence type="ECO:0000256" key="1">
    <source>
        <dbReference type="SAM" id="MobiDB-lite"/>
    </source>
</evidence>
<gene>
    <name evidence="2" type="ORF">KY290_011020</name>
</gene>
<feature type="compositionally biased region" description="Polar residues" evidence="1">
    <location>
        <begin position="91"/>
        <end position="101"/>
    </location>
</feature>
<dbReference type="Proteomes" id="UP000826656">
    <property type="component" value="Unassembled WGS sequence"/>
</dbReference>
<evidence type="ECO:0000313" key="2">
    <source>
        <dbReference type="EMBL" id="KAH0773883.1"/>
    </source>
</evidence>
<sequence length="101" mass="11197">MGERTVIPTSQTKKLTSFPTVGSYGPKNLVRSVRTNRTNESSIGTMLPTKTNTYQQRGKSKSTALSAQRQIIDDSTDDVLSGSEFNRDTENNSPKTPWTTR</sequence>
<feature type="compositionally biased region" description="Polar residues" evidence="1">
    <location>
        <begin position="7"/>
        <end position="20"/>
    </location>
</feature>
<feature type="region of interest" description="Disordered" evidence="1">
    <location>
        <begin position="1"/>
        <end position="101"/>
    </location>
</feature>
<accession>A0ABQ7VZG6</accession>
<reference evidence="2 3" key="1">
    <citation type="journal article" date="2021" name="bioRxiv">
        <title>Chromosome-scale and haplotype-resolved genome assembly of a tetraploid potato cultivar.</title>
        <authorList>
            <person name="Sun H."/>
            <person name="Jiao W.-B."/>
            <person name="Krause K."/>
            <person name="Campoy J.A."/>
            <person name="Goel M."/>
            <person name="Folz-Donahue K."/>
            <person name="Kukat C."/>
            <person name="Huettel B."/>
            <person name="Schneeberger K."/>
        </authorList>
    </citation>
    <scope>NUCLEOTIDE SEQUENCE [LARGE SCALE GENOMIC DNA]</scope>
    <source>
        <strain evidence="2">SolTubOtavaFocal</strain>
        <tissue evidence="2">Leaves</tissue>
    </source>
</reference>
<name>A0ABQ7VZG6_SOLTU</name>
<protein>
    <submittedName>
        <fullName evidence="2">Uncharacterized protein</fullName>
    </submittedName>
</protein>
<keyword evidence="3" id="KW-1185">Reference proteome</keyword>
<organism evidence="2 3">
    <name type="scientific">Solanum tuberosum</name>
    <name type="common">Potato</name>
    <dbReference type="NCBI Taxonomy" id="4113"/>
    <lineage>
        <taxon>Eukaryota</taxon>
        <taxon>Viridiplantae</taxon>
        <taxon>Streptophyta</taxon>
        <taxon>Embryophyta</taxon>
        <taxon>Tracheophyta</taxon>
        <taxon>Spermatophyta</taxon>
        <taxon>Magnoliopsida</taxon>
        <taxon>eudicotyledons</taxon>
        <taxon>Gunneridae</taxon>
        <taxon>Pentapetalae</taxon>
        <taxon>asterids</taxon>
        <taxon>lamiids</taxon>
        <taxon>Solanales</taxon>
        <taxon>Solanaceae</taxon>
        <taxon>Solanoideae</taxon>
        <taxon>Solaneae</taxon>
        <taxon>Solanum</taxon>
    </lineage>
</organism>
<proteinExistence type="predicted"/>
<dbReference type="EMBL" id="JAIVGD010000005">
    <property type="protein sequence ID" value="KAH0773883.1"/>
    <property type="molecule type" value="Genomic_DNA"/>
</dbReference>
<feature type="compositionally biased region" description="Polar residues" evidence="1">
    <location>
        <begin position="33"/>
        <end position="69"/>
    </location>
</feature>